<dbReference type="EMBL" id="KV425605">
    <property type="protein sequence ID" value="KZT21544.1"/>
    <property type="molecule type" value="Genomic_DNA"/>
</dbReference>
<reference evidence="2 3" key="1">
    <citation type="journal article" date="2016" name="Mol. Biol. Evol.">
        <title>Comparative Genomics of Early-Diverging Mushroom-Forming Fungi Provides Insights into the Origins of Lignocellulose Decay Capabilities.</title>
        <authorList>
            <person name="Nagy L.G."/>
            <person name="Riley R."/>
            <person name="Tritt A."/>
            <person name="Adam C."/>
            <person name="Daum C."/>
            <person name="Floudas D."/>
            <person name="Sun H."/>
            <person name="Yadav J.S."/>
            <person name="Pangilinan J."/>
            <person name="Larsson K.H."/>
            <person name="Matsuura K."/>
            <person name="Barry K."/>
            <person name="Labutti K."/>
            <person name="Kuo R."/>
            <person name="Ohm R.A."/>
            <person name="Bhattacharya S.S."/>
            <person name="Shirouzu T."/>
            <person name="Yoshinaga Y."/>
            <person name="Martin F.M."/>
            <person name="Grigoriev I.V."/>
            <person name="Hibbett D.S."/>
        </authorList>
    </citation>
    <scope>NUCLEOTIDE SEQUENCE [LARGE SCALE GENOMIC DNA]</scope>
    <source>
        <strain evidence="2 3">HHB14362 ss-1</strain>
    </source>
</reference>
<proteinExistence type="predicted"/>
<protein>
    <submittedName>
        <fullName evidence="2">Uncharacterized protein</fullName>
    </submittedName>
</protein>
<accession>A0A165PVA8</accession>
<evidence type="ECO:0000313" key="2">
    <source>
        <dbReference type="EMBL" id="KZT21544.1"/>
    </source>
</evidence>
<name>A0A165PVA8_9AGAM</name>
<dbReference type="AlphaFoldDB" id="A0A165PVA8"/>
<feature type="region of interest" description="Disordered" evidence="1">
    <location>
        <begin position="17"/>
        <end position="45"/>
    </location>
</feature>
<evidence type="ECO:0000256" key="1">
    <source>
        <dbReference type="SAM" id="MobiDB-lite"/>
    </source>
</evidence>
<gene>
    <name evidence="2" type="ORF">NEOLEDRAFT_1139141</name>
</gene>
<evidence type="ECO:0000313" key="3">
    <source>
        <dbReference type="Proteomes" id="UP000076761"/>
    </source>
</evidence>
<feature type="region of interest" description="Disordered" evidence="1">
    <location>
        <begin position="64"/>
        <end position="84"/>
    </location>
</feature>
<organism evidence="2 3">
    <name type="scientific">Neolentinus lepideus HHB14362 ss-1</name>
    <dbReference type="NCBI Taxonomy" id="1314782"/>
    <lineage>
        <taxon>Eukaryota</taxon>
        <taxon>Fungi</taxon>
        <taxon>Dikarya</taxon>
        <taxon>Basidiomycota</taxon>
        <taxon>Agaricomycotina</taxon>
        <taxon>Agaricomycetes</taxon>
        <taxon>Gloeophyllales</taxon>
        <taxon>Gloeophyllaceae</taxon>
        <taxon>Neolentinus</taxon>
    </lineage>
</organism>
<keyword evidence="3" id="KW-1185">Reference proteome</keyword>
<dbReference type="InParanoid" id="A0A165PVA8"/>
<sequence>MQRVNWGLMRLKQAIQESEEERKREKARYASNEKQPRRNYRKSAIPKTLVYDDEELGIGFEEDFEEEEEEVQSAAPAPPPPTLSTFVDNAQLMKAKGIAKEFEVVESVPRVIVVDDDETQIEYSADDWQEVEAEGNVSMKTKRRPYAEVLRQPQIPGSNGIR</sequence>
<dbReference type="Proteomes" id="UP000076761">
    <property type="component" value="Unassembled WGS sequence"/>
</dbReference>